<dbReference type="PANTHER" id="PTHR45947">
    <property type="entry name" value="SULFOQUINOVOSYL TRANSFERASE SQD2"/>
    <property type="match status" value="1"/>
</dbReference>
<keyword evidence="3" id="KW-0808">Transferase</keyword>
<keyword evidence="4" id="KW-1185">Reference proteome</keyword>
<protein>
    <submittedName>
        <fullName evidence="3">Putative glycosyltransferase</fullName>
    </submittedName>
</protein>
<dbReference type="SUPFAM" id="SSF53756">
    <property type="entry name" value="UDP-Glycosyltransferase/glycogen phosphorylase"/>
    <property type="match status" value="1"/>
</dbReference>
<comment type="caution">
    <text evidence="3">The sequence shown here is derived from an EMBL/GenBank/DDBJ whole genome shotgun (WGS) entry which is preliminary data.</text>
</comment>
<dbReference type="Proteomes" id="UP000016568">
    <property type="component" value="Unassembled WGS sequence"/>
</dbReference>
<dbReference type="OrthoDB" id="9802525at2"/>
<feature type="domain" description="Glycosyl transferase family 1" evidence="1">
    <location>
        <begin position="211"/>
        <end position="357"/>
    </location>
</feature>
<dbReference type="InterPro" id="IPR050194">
    <property type="entry name" value="Glycosyltransferase_grp1"/>
</dbReference>
<accession>U2YLK1</accession>
<dbReference type="InterPro" id="IPR028098">
    <property type="entry name" value="Glyco_trans_4-like_N"/>
</dbReference>
<gene>
    <name evidence="3" type="ORF">NT2_05_01970</name>
</gene>
<dbReference type="EMBL" id="BASZ01000005">
    <property type="protein sequence ID" value="GAD49277.1"/>
    <property type="molecule type" value="Genomic_DNA"/>
</dbReference>
<dbReference type="Pfam" id="PF13439">
    <property type="entry name" value="Glyco_transf_4"/>
    <property type="match status" value="1"/>
</dbReference>
<dbReference type="Gene3D" id="3.40.50.2000">
    <property type="entry name" value="Glycogen Phosphorylase B"/>
    <property type="match status" value="2"/>
</dbReference>
<dbReference type="InterPro" id="IPR001296">
    <property type="entry name" value="Glyco_trans_1"/>
</dbReference>
<name>U2YLK1_9SPHN</name>
<dbReference type="GO" id="GO:0016757">
    <property type="term" value="F:glycosyltransferase activity"/>
    <property type="evidence" value="ECO:0007669"/>
    <property type="project" value="InterPro"/>
</dbReference>
<dbReference type="KEGG" id="ntd:EGO55_12225"/>
<dbReference type="eggNOG" id="COG0438">
    <property type="taxonomic scope" value="Bacteria"/>
</dbReference>
<evidence type="ECO:0000259" key="1">
    <source>
        <dbReference type="Pfam" id="PF00534"/>
    </source>
</evidence>
<evidence type="ECO:0000259" key="2">
    <source>
        <dbReference type="Pfam" id="PF13439"/>
    </source>
</evidence>
<proteinExistence type="predicted"/>
<organism evidence="3 4">
    <name type="scientific">Caenibius tardaugens NBRC 16725</name>
    <dbReference type="NCBI Taxonomy" id="1219035"/>
    <lineage>
        <taxon>Bacteria</taxon>
        <taxon>Pseudomonadati</taxon>
        <taxon>Pseudomonadota</taxon>
        <taxon>Alphaproteobacteria</taxon>
        <taxon>Sphingomonadales</taxon>
        <taxon>Erythrobacteraceae</taxon>
        <taxon>Caenibius</taxon>
    </lineage>
</organism>
<reference evidence="3 4" key="1">
    <citation type="submission" date="2013-09" db="EMBL/GenBank/DDBJ databases">
        <title>Whole genome shotgun sequence of Novosphingobium tardaugens NBRC 16725.</title>
        <authorList>
            <person name="Isaki S."/>
            <person name="Hosoyama A."/>
            <person name="Tsuchikane K."/>
            <person name="Katsumata H."/>
            <person name="Ando Y."/>
            <person name="Yamazaki S."/>
            <person name="Fujita N."/>
        </authorList>
    </citation>
    <scope>NUCLEOTIDE SEQUENCE [LARGE SCALE GENOMIC DNA]</scope>
    <source>
        <strain evidence="3 4">NBRC 16725</strain>
    </source>
</reference>
<evidence type="ECO:0000313" key="3">
    <source>
        <dbReference type="EMBL" id="GAD49277.1"/>
    </source>
</evidence>
<feature type="domain" description="Glycosyltransferase subfamily 4-like N-terminal" evidence="2">
    <location>
        <begin position="15"/>
        <end position="185"/>
    </location>
</feature>
<dbReference type="RefSeq" id="WP_021690183.1">
    <property type="nucleotide sequence ID" value="NZ_BASZ01000005.1"/>
</dbReference>
<sequence>MRIVDVCAFYTPAGGGVKTYVERKLAAARPGVEEVIIVAPGRDNAVIQRANGGQIETIAAPHFPLDRRYHYFSDACALHALLDRLEPDVIEVSSPWASPVMVARWPGKAVRSLIMHADPLSAYAYRWFGNFLSHDTIDRRFDRFWRHLRRLDDQFDQVVCASQKLANRLEAGGLRKIITNPMGVEPGIFSPDLRDPILRARLLERCGLGESATLLIALGRHASEKRWPMVIEAVKAAGYDHPVGLVLFGDGRDKKRVLRAAGNNPHIHLAAPISDRRTLATIMASADALIHGCEAETFCMVAAEARASGLPLIIPDDGGAGDQYVPGQGAIYDAGNAAALVEALKQFLQSDPPAQRARASLAAGFTRTMDAHFTELFDRYRTISEKWADAA</sequence>
<evidence type="ECO:0000313" key="4">
    <source>
        <dbReference type="Proteomes" id="UP000016568"/>
    </source>
</evidence>
<dbReference type="Pfam" id="PF00534">
    <property type="entry name" value="Glycos_transf_1"/>
    <property type="match status" value="1"/>
</dbReference>
<dbReference type="AlphaFoldDB" id="U2YLK1"/>
<dbReference type="PANTHER" id="PTHR45947:SF3">
    <property type="entry name" value="SULFOQUINOVOSYL TRANSFERASE SQD2"/>
    <property type="match status" value="1"/>
</dbReference>